<dbReference type="PROSITE" id="PS00463">
    <property type="entry name" value="ZN2_CY6_FUNGAL_1"/>
    <property type="match status" value="1"/>
</dbReference>
<feature type="compositionally biased region" description="Polar residues" evidence="6">
    <location>
        <begin position="315"/>
        <end position="330"/>
    </location>
</feature>
<proteinExistence type="predicted"/>
<keyword evidence="2" id="KW-0479">Metal-binding</keyword>
<dbReference type="InterPro" id="IPR001138">
    <property type="entry name" value="Zn2Cys6_DnaBD"/>
</dbReference>
<keyword evidence="4" id="KW-0804">Transcription</keyword>
<dbReference type="GO" id="GO:0005634">
    <property type="term" value="C:nucleus"/>
    <property type="evidence" value="ECO:0007669"/>
    <property type="project" value="UniProtKB-SubCell"/>
</dbReference>
<dbReference type="GO" id="GO:0000981">
    <property type="term" value="F:DNA-binding transcription factor activity, RNA polymerase II-specific"/>
    <property type="evidence" value="ECO:0007669"/>
    <property type="project" value="InterPro"/>
</dbReference>
<dbReference type="SUPFAM" id="SSF57701">
    <property type="entry name" value="Zn2/Cys6 DNA-binding domain"/>
    <property type="match status" value="1"/>
</dbReference>
<evidence type="ECO:0000313" key="9">
    <source>
        <dbReference type="Proteomes" id="UP000799437"/>
    </source>
</evidence>
<evidence type="ECO:0000256" key="5">
    <source>
        <dbReference type="ARBA" id="ARBA00023242"/>
    </source>
</evidence>
<evidence type="ECO:0000256" key="6">
    <source>
        <dbReference type="SAM" id="MobiDB-lite"/>
    </source>
</evidence>
<dbReference type="GO" id="GO:0003677">
    <property type="term" value="F:DNA binding"/>
    <property type="evidence" value="ECO:0007669"/>
    <property type="project" value="InterPro"/>
</dbReference>
<dbReference type="Pfam" id="PF00172">
    <property type="entry name" value="Zn_clus"/>
    <property type="match status" value="1"/>
</dbReference>
<dbReference type="InterPro" id="IPR050815">
    <property type="entry name" value="TF_fung"/>
</dbReference>
<keyword evidence="9" id="KW-1185">Reference proteome</keyword>
<sequence>MSLAGPQPRPMHPGISSWPGQHAVSSHPRLPGLPSPSESQYEMPHWNPTQRATPTDPAAPAKDTKLQLPGISQILTPPISEAQRPLSHHVPAPAPAPAPASSFHDSATSVHNSPPRHLSSSTLSRQQSLDGRGTPYLGRRSDPDIPIPHDTYFPHQAHLSHAPQLHHQSPRATSVAPHPIHDTSESVHAGVKRRAESVPRAPDFAPRVVCKVYDEHGNEHWKYDNGNTVPAEIDGEAVNPCWGITKAGKPRKRLAQACLTCREKKIKCDPGFPKCAQCTKSQRTCKGGATEQQSSRSQSHRSETSSPLHRAAGTAHSSPGTYPSVVSTNAAPPEWSRPTKMRRTSDHDLAPRQPQGASPPRHEIRWNQSAGNVGYHTGTDPELKHVPTNNSLHSARHVMSENEKADRWLTDPYEISPAVTLELLDHYFTHFNSATYCLFPRDTIVHWVQHNRSKTPQDRMVLYSMLAIGSLFSHIPDRHAYGKELHEIAEYALKTLFSELTLQICHARLLVGMYCFARGETTASWNHCRLALGCISALGFNSEKVICYIADPSDHVYGLDREKLLECRRRTFWSGFLMDRYNGFCGGTKCNINLEDTFVRLPCTEQEYNMKRTQDPPIFDYDLIGTPTELPLSTMAYLVQVSAIWGQVFSMTDRALNKTVNAAYLDYYEHHYNSMYHKLQAWHAQLPHDLRYSPDALTSSIHRDCAGSFLSLHSLYNTAFIRLNRHVRVGALTTQLERNIQASLVHAKQLFNIAHHLQHADSHRIGSPRPSSFSAVPFLGYSLLAAVDVLTAGGSRDTLPGLKRAVEANLACITELSHVWTSADSQRDLVLRRLRKIDDVTYAGSPRALENGDWAVDHALDATYRRDEDAVYSIGSQIAVAMRDFDIRF</sequence>
<dbReference type="PROSITE" id="PS50048">
    <property type="entry name" value="ZN2_CY6_FUNGAL_2"/>
    <property type="match status" value="1"/>
</dbReference>
<dbReference type="AlphaFoldDB" id="A0A6A6VUU9"/>
<organism evidence="8 9">
    <name type="scientific">Pseudovirgaria hyperparasitica</name>
    <dbReference type="NCBI Taxonomy" id="470096"/>
    <lineage>
        <taxon>Eukaryota</taxon>
        <taxon>Fungi</taxon>
        <taxon>Dikarya</taxon>
        <taxon>Ascomycota</taxon>
        <taxon>Pezizomycotina</taxon>
        <taxon>Dothideomycetes</taxon>
        <taxon>Dothideomycetes incertae sedis</taxon>
        <taxon>Acrospermales</taxon>
        <taxon>Acrospermaceae</taxon>
        <taxon>Pseudovirgaria</taxon>
    </lineage>
</organism>
<evidence type="ECO:0000256" key="3">
    <source>
        <dbReference type="ARBA" id="ARBA00023015"/>
    </source>
</evidence>
<dbReference type="Gene3D" id="4.10.240.10">
    <property type="entry name" value="Zn(2)-C6 fungal-type DNA-binding domain"/>
    <property type="match status" value="1"/>
</dbReference>
<dbReference type="Proteomes" id="UP000799437">
    <property type="component" value="Unassembled WGS sequence"/>
</dbReference>
<dbReference type="GO" id="GO:0008270">
    <property type="term" value="F:zinc ion binding"/>
    <property type="evidence" value="ECO:0007669"/>
    <property type="project" value="InterPro"/>
</dbReference>
<feature type="compositionally biased region" description="Polar residues" evidence="6">
    <location>
        <begin position="103"/>
        <end position="112"/>
    </location>
</feature>
<reference evidence="8" key="1">
    <citation type="journal article" date="2020" name="Stud. Mycol.">
        <title>101 Dothideomycetes genomes: a test case for predicting lifestyles and emergence of pathogens.</title>
        <authorList>
            <person name="Haridas S."/>
            <person name="Albert R."/>
            <person name="Binder M."/>
            <person name="Bloem J."/>
            <person name="Labutti K."/>
            <person name="Salamov A."/>
            <person name="Andreopoulos B."/>
            <person name="Baker S."/>
            <person name="Barry K."/>
            <person name="Bills G."/>
            <person name="Bluhm B."/>
            <person name="Cannon C."/>
            <person name="Castanera R."/>
            <person name="Culley D."/>
            <person name="Daum C."/>
            <person name="Ezra D."/>
            <person name="Gonzalez J."/>
            <person name="Henrissat B."/>
            <person name="Kuo A."/>
            <person name="Liang C."/>
            <person name="Lipzen A."/>
            <person name="Lutzoni F."/>
            <person name="Magnuson J."/>
            <person name="Mondo S."/>
            <person name="Nolan M."/>
            <person name="Ohm R."/>
            <person name="Pangilinan J."/>
            <person name="Park H.-J."/>
            <person name="Ramirez L."/>
            <person name="Alfaro M."/>
            <person name="Sun H."/>
            <person name="Tritt A."/>
            <person name="Yoshinaga Y."/>
            <person name="Zwiers L.-H."/>
            <person name="Turgeon B."/>
            <person name="Goodwin S."/>
            <person name="Spatafora J."/>
            <person name="Crous P."/>
            <person name="Grigoriev I."/>
        </authorList>
    </citation>
    <scope>NUCLEOTIDE SEQUENCE</scope>
    <source>
        <strain evidence="8">CBS 121739</strain>
    </source>
</reference>
<feature type="region of interest" description="Disordered" evidence="6">
    <location>
        <begin position="288"/>
        <end position="364"/>
    </location>
</feature>
<dbReference type="InterPro" id="IPR007219">
    <property type="entry name" value="XnlR_reg_dom"/>
</dbReference>
<feature type="region of interest" description="Disordered" evidence="6">
    <location>
        <begin position="83"/>
        <end position="199"/>
    </location>
</feature>
<keyword evidence="3" id="KW-0805">Transcription regulation</keyword>
<dbReference type="PANTHER" id="PTHR47338">
    <property type="entry name" value="ZN(II)2CYS6 TRANSCRIPTION FACTOR (EUROFUNG)-RELATED"/>
    <property type="match status" value="1"/>
</dbReference>
<feature type="compositionally biased region" description="Low complexity" evidence="6">
    <location>
        <begin position="118"/>
        <end position="129"/>
    </location>
</feature>
<evidence type="ECO:0000256" key="2">
    <source>
        <dbReference type="ARBA" id="ARBA00022723"/>
    </source>
</evidence>
<evidence type="ECO:0000256" key="4">
    <source>
        <dbReference type="ARBA" id="ARBA00023163"/>
    </source>
</evidence>
<evidence type="ECO:0000256" key="1">
    <source>
        <dbReference type="ARBA" id="ARBA00004123"/>
    </source>
</evidence>
<accession>A0A6A6VUU9</accession>
<dbReference type="InterPro" id="IPR036864">
    <property type="entry name" value="Zn2-C6_fun-type_DNA-bd_sf"/>
</dbReference>
<dbReference type="EMBL" id="ML996582">
    <property type="protein sequence ID" value="KAF2753935.1"/>
    <property type="molecule type" value="Genomic_DNA"/>
</dbReference>
<feature type="compositionally biased region" description="Low complexity" evidence="6">
    <location>
        <begin position="52"/>
        <end position="61"/>
    </location>
</feature>
<evidence type="ECO:0000313" key="8">
    <source>
        <dbReference type="EMBL" id="KAF2753935.1"/>
    </source>
</evidence>
<feature type="domain" description="Zn(2)-C6 fungal-type" evidence="7">
    <location>
        <begin position="257"/>
        <end position="285"/>
    </location>
</feature>
<dbReference type="SMART" id="SM00066">
    <property type="entry name" value="GAL4"/>
    <property type="match status" value="1"/>
</dbReference>
<protein>
    <recommendedName>
        <fullName evidence="7">Zn(2)-C6 fungal-type domain-containing protein</fullName>
    </recommendedName>
</protein>
<comment type="subcellular location">
    <subcellularLocation>
        <location evidence="1">Nucleus</location>
    </subcellularLocation>
</comment>
<dbReference type="RefSeq" id="XP_033596386.1">
    <property type="nucleotide sequence ID" value="XM_033739400.1"/>
</dbReference>
<dbReference type="PANTHER" id="PTHR47338:SF11">
    <property type="entry name" value="ZN(II)2CYS6 TRANSCRIPTION FACTOR (EUROFUNG)"/>
    <property type="match status" value="1"/>
</dbReference>
<gene>
    <name evidence="8" type="ORF">EJ05DRAFT_160482</name>
</gene>
<dbReference type="OrthoDB" id="5426798at2759"/>
<keyword evidence="5" id="KW-0539">Nucleus</keyword>
<feature type="region of interest" description="Disordered" evidence="6">
    <location>
        <begin position="1"/>
        <end position="71"/>
    </location>
</feature>
<dbReference type="CDD" id="cd00067">
    <property type="entry name" value="GAL4"/>
    <property type="match status" value="1"/>
</dbReference>
<dbReference type="GeneID" id="54480454"/>
<dbReference type="Pfam" id="PF04082">
    <property type="entry name" value="Fungal_trans"/>
    <property type="match status" value="1"/>
</dbReference>
<evidence type="ECO:0000259" key="7">
    <source>
        <dbReference type="PROSITE" id="PS50048"/>
    </source>
</evidence>
<dbReference type="CDD" id="cd12148">
    <property type="entry name" value="fungal_TF_MHR"/>
    <property type="match status" value="1"/>
</dbReference>
<name>A0A6A6VUU9_9PEZI</name>
<dbReference type="GO" id="GO:0006351">
    <property type="term" value="P:DNA-templated transcription"/>
    <property type="evidence" value="ECO:0007669"/>
    <property type="project" value="InterPro"/>
</dbReference>